<dbReference type="PROSITE" id="PS50293">
    <property type="entry name" value="TPR_REGION"/>
    <property type="match status" value="1"/>
</dbReference>
<dbReference type="InterPro" id="IPR019734">
    <property type="entry name" value="TPR_rpt"/>
</dbReference>
<evidence type="ECO:0000313" key="6">
    <source>
        <dbReference type="Proteomes" id="UP000324513"/>
    </source>
</evidence>
<dbReference type="PANTHER" id="PTHR44943">
    <property type="entry name" value="CELLULOSE SYNTHASE OPERON PROTEIN C"/>
    <property type="match status" value="1"/>
</dbReference>
<protein>
    <submittedName>
        <fullName evidence="5">Tetratricopeptide repeat protein</fullName>
    </submittedName>
</protein>
<keyword evidence="1" id="KW-0677">Repeat</keyword>
<organism evidence="5 6">
    <name type="scientific">Elizabethkingia miricola</name>
    <name type="common">Chryseobacterium miricola</name>
    <dbReference type="NCBI Taxonomy" id="172045"/>
    <lineage>
        <taxon>Bacteria</taxon>
        <taxon>Pseudomonadati</taxon>
        <taxon>Bacteroidota</taxon>
        <taxon>Flavobacteriia</taxon>
        <taxon>Flavobacteriales</taxon>
        <taxon>Weeksellaceae</taxon>
        <taxon>Elizabethkingia</taxon>
    </lineage>
</organism>
<dbReference type="SUPFAM" id="SSF48452">
    <property type="entry name" value="TPR-like"/>
    <property type="match status" value="1"/>
</dbReference>
<dbReference type="InterPro" id="IPR013105">
    <property type="entry name" value="TPR_2"/>
</dbReference>
<feature type="repeat" description="TPR" evidence="3">
    <location>
        <begin position="94"/>
        <end position="127"/>
    </location>
</feature>
<dbReference type="Gene3D" id="1.25.40.10">
    <property type="entry name" value="Tetratricopeptide repeat domain"/>
    <property type="match status" value="1"/>
</dbReference>
<dbReference type="Pfam" id="PF07719">
    <property type="entry name" value="TPR_2"/>
    <property type="match status" value="1"/>
</dbReference>
<feature type="region of interest" description="Disordered" evidence="4">
    <location>
        <begin position="142"/>
        <end position="242"/>
    </location>
</feature>
<name>A0ABY3NCJ8_ELIMR</name>
<sequence>MLKKSTLFILFVFATGIFYAQDYNALVYKGNRNFENKKYDDASAKYLDAIKKNPQDFTAHYNLGNSLYKQKMYKEAHAEYKKAAELSKNTNDKMASLYNQGNAMMQQNNHEEAAKYYKEALKLSPADSSLRKNYEIAMLKDKEKKQKNGGGGNDQNNKNQQGNQGQKDNNQGDKKDQQGGNDQKNKGQGDGQDQNKNEGKNKLPKDVEKEILRQMGDKEKNTSKRILNQKANSSPISNEKDW</sequence>
<keyword evidence="6" id="KW-1185">Reference proteome</keyword>
<dbReference type="EMBL" id="VNHK01000012">
    <property type="protein sequence ID" value="TYO88653.1"/>
    <property type="molecule type" value="Genomic_DNA"/>
</dbReference>
<dbReference type="InterPro" id="IPR011990">
    <property type="entry name" value="TPR-like_helical_dom_sf"/>
</dbReference>
<dbReference type="SMART" id="SM00028">
    <property type="entry name" value="TPR"/>
    <property type="match status" value="3"/>
</dbReference>
<comment type="caution">
    <text evidence="5">The sequence shown here is derived from an EMBL/GenBank/DDBJ whole genome shotgun (WGS) entry which is preliminary data.</text>
</comment>
<evidence type="ECO:0000256" key="2">
    <source>
        <dbReference type="ARBA" id="ARBA00022803"/>
    </source>
</evidence>
<feature type="compositionally biased region" description="Low complexity" evidence="4">
    <location>
        <begin position="154"/>
        <end position="169"/>
    </location>
</feature>
<evidence type="ECO:0000256" key="4">
    <source>
        <dbReference type="SAM" id="MobiDB-lite"/>
    </source>
</evidence>
<evidence type="ECO:0000256" key="1">
    <source>
        <dbReference type="ARBA" id="ARBA00022737"/>
    </source>
</evidence>
<feature type="compositionally biased region" description="Polar residues" evidence="4">
    <location>
        <begin position="224"/>
        <end position="242"/>
    </location>
</feature>
<gene>
    <name evidence="5" type="ORF">LX74_03192</name>
</gene>
<accession>A0ABY3NCJ8</accession>
<evidence type="ECO:0000256" key="3">
    <source>
        <dbReference type="PROSITE-ProRule" id="PRU00339"/>
    </source>
</evidence>
<feature type="repeat" description="TPR" evidence="3">
    <location>
        <begin position="57"/>
        <end position="90"/>
    </location>
</feature>
<proteinExistence type="predicted"/>
<reference evidence="5 6" key="1">
    <citation type="submission" date="2019-07" db="EMBL/GenBank/DDBJ databases">
        <title>Genomic Encyclopedia of Archaeal and Bacterial Type Strains, Phase II (KMG-II): from individual species to whole genera.</title>
        <authorList>
            <person name="Goeker M."/>
        </authorList>
    </citation>
    <scope>NUCLEOTIDE SEQUENCE [LARGE SCALE GENOMIC DNA]</scope>
    <source>
        <strain evidence="5 6">DSM 14571</strain>
    </source>
</reference>
<dbReference type="Pfam" id="PF13414">
    <property type="entry name" value="TPR_11"/>
    <property type="match status" value="1"/>
</dbReference>
<dbReference type="PANTHER" id="PTHR44943:SF8">
    <property type="entry name" value="TPR REPEAT-CONTAINING PROTEIN MJ0263"/>
    <property type="match status" value="1"/>
</dbReference>
<dbReference type="PROSITE" id="PS50005">
    <property type="entry name" value="TPR"/>
    <property type="match status" value="2"/>
</dbReference>
<feature type="compositionally biased region" description="Basic and acidic residues" evidence="4">
    <location>
        <begin position="170"/>
        <end position="222"/>
    </location>
</feature>
<keyword evidence="2 3" id="KW-0802">TPR repeat</keyword>
<dbReference type="InterPro" id="IPR051685">
    <property type="entry name" value="Ycf3/AcsC/BcsC/TPR_MFPF"/>
</dbReference>
<dbReference type="RefSeq" id="WP_065081941.1">
    <property type="nucleotide sequence ID" value="NZ_CP040516.1"/>
</dbReference>
<dbReference type="Proteomes" id="UP000324513">
    <property type="component" value="Unassembled WGS sequence"/>
</dbReference>
<evidence type="ECO:0000313" key="5">
    <source>
        <dbReference type="EMBL" id="TYO88653.1"/>
    </source>
</evidence>